<keyword evidence="4 6" id="KW-0802">TPR repeat</keyword>
<keyword evidence="9" id="KW-1185">Reference proteome</keyword>
<dbReference type="InterPro" id="IPR051476">
    <property type="entry name" value="Bac_ResReg_Asp_Phosphatase"/>
</dbReference>
<name>A0ABT4X2T3_9BACI</name>
<evidence type="ECO:0000256" key="2">
    <source>
        <dbReference type="ARBA" id="ARBA00022490"/>
    </source>
</evidence>
<feature type="repeat" description="TPR" evidence="6">
    <location>
        <begin position="221"/>
        <end position="254"/>
    </location>
</feature>
<protein>
    <submittedName>
        <fullName evidence="8">Tetratricopeptide repeat protein</fullName>
    </submittedName>
</protein>
<reference evidence="8 9" key="1">
    <citation type="submission" date="2023-01" db="EMBL/GenBank/DDBJ databases">
        <title>Bacillus changyiensis sp. nov., isolated from a coastal deposit.</title>
        <authorList>
            <person name="Xiao G."/>
            <person name="Lai Q."/>
            <person name="Hu Z."/>
            <person name="Shao Z."/>
        </authorList>
    </citation>
    <scope>NUCLEOTIDE SEQUENCE [LARGE SCALE GENOMIC DNA]</scope>
    <source>
        <strain evidence="8 9">CLL-7-23</strain>
    </source>
</reference>
<dbReference type="InterPro" id="IPR011990">
    <property type="entry name" value="TPR-like_helical_dom_sf"/>
</dbReference>
<keyword evidence="3" id="KW-0677">Repeat</keyword>
<evidence type="ECO:0000256" key="1">
    <source>
        <dbReference type="ARBA" id="ARBA00004496"/>
    </source>
</evidence>
<dbReference type="Gene3D" id="1.25.40.10">
    <property type="entry name" value="Tetratricopeptide repeat domain"/>
    <property type="match status" value="2"/>
</dbReference>
<evidence type="ECO:0000313" key="8">
    <source>
        <dbReference type="EMBL" id="MDA7026591.1"/>
    </source>
</evidence>
<keyword evidence="7" id="KW-0175">Coiled coil</keyword>
<dbReference type="PANTHER" id="PTHR46630">
    <property type="entry name" value="TETRATRICOPEPTIDE REPEAT PROTEIN 29"/>
    <property type="match status" value="1"/>
</dbReference>
<feature type="coiled-coil region" evidence="7">
    <location>
        <begin position="331"/>
        <end position="358"/>
    </location>
</feature>
<keyword evidence="2" id="KW-0963">Cytoplasm</keyword>
<dbReference type="PROSITE" id="PS50005">
    <property type="entry name" value="TPR"/>
    <property type="match status" value="1"/>
</dbReference>
<dbReference type="PANTHER" id="PTHR46630:SF1">
    <property type="entry name" value="TETRATRICOPEPTIDE REPEAT PROTEIN 29"/>
    <property type="match status" value="1"/>
</dbReference>
<dbReference type="Pfam" id="PF13424">
    <property type="entry name" value="TPR_12"/>
    <property type="match status" value="1"/>
</dbReference>
<proteinExistence type="inferred from homology"/>
<gene>
    <name evidence="8" type="ORF">PJ311_08200</name>
</gene>
<dbReference type="RefSeq" id="WP_271340437.1">
    <property type="nucleotide sequence ID" value="NZ_JAQKAB010000004.1"/>
</dbReference>
<dbReference type="Proteomes" id="UP001211894">
    <property type="component" value="Unassembled WGS sequence"/>
</dbReference>
<comment type="caution">
    <text evidence="8">The sequence shown here is derived from an EMBL/GenBank/DDBJ whole genome shotgun (WGS) entry which is preliminary data.</text>
</comment>
<evidence type="ECO:0000256" key="5">
    <source>
        <dbReference type="ARBA" id="ARBA00038253"/>
    </source>
</evidence>
<sequence>MKQKIPAEHVAIKLNEWYSLIRTNKVTDAEFIKAEIKQQLMDMEEDQTVLLYYSLIDFRHNLMLKDLKPNKAIDMSDSLSKIEAKKDDMENTQVDEMIQYYYWFFKGMYEFKQHHFNTAITCYKIAEKKLTFVDSEEEKAEFYYKLAEIYYHLRQNYISINYATMALDTFKAHETLLEKEIYCYFVIAGNHVDTYKYDDALKTLKTSLNKAQQTKKNHLLASAYFNLGNCYFYLKEFSKSYEHIQKSLSIFKKENSSYVPKAQFQLMYVCLKQEKRDEALTLYTQGIKSSLKLHDKIYETLLHILKKIYFDHDSIDEEFKYLKNKELYVDIEELALDAAEYYNEIGNLEQSIQFYRKAIQARNQIKRGVVFNEK</sequence>
<evidence type="ECO:0000256" key="3">
    <source>
        <dbReference type="ARBA" id="ARBA00022737"/>
    </source>
</evidence>
<organism evidence="8 9">
    <name type="scientific">Bacillus changyiensis</name>
    <dbReference type="NCBI Taxonomy" id="3004103"/>
    <lineage>
        <taxon>Bacteria</taxon>
        <taxon>Bacillati</taxon>
        <taxon>Bacillota</taxon>
        <taxon>Bacilli</taxon>
        <taxon>Bacillales</taxon>
        <taxon>Bacillaceae</taxon>
        <taxon>Bacillus</taxon>
    </lineage>
</organism>
<dbReference type="SMART" id="SM00028">
    <property type="entry name" value="TPR"/>
    <property type="match status" value="5"/>
</dbReference>
<dbReference type="EMBL" id="JAQKAB010000004">
    <property type="protein sequence ID" value="MDA7026591.1"/>
    <property type="molecule type" value="Genomic_DNA"/>
</dbReference>
<dbReference type="SUPFAM" id="SSF48452">
    <property type="entry name" value="TPR-like"/>
    <property type="match status" value="1"/>
</dbReference>
<evidence type="ECO:0000256" key="4">
    <source>
        <dbReference type="ARBA" id="ARBA00022803"/>
    </source>
</evidence>
<dbReference type="InterPro" id="IPR019734">
    <property type="entry name" value="TPR_rpt"/>
</dbReference>
<comment type="subcellular location">
    <subcellularLocation>
        <location evidence="1">Cytoplasm</location>
    </subcellularLocation>
</comment>
<accession>A0ABT4X2T3</accession>
<dbReference type="Pfam" id="PF18801">
    <property type="entry name" value="RapH_N"/>
    <property type="match status" value="1"/>
</dbReference>
<evidence type="ECO:0000256" key="6">
    <source>
        <dbReference type="PROSITE-ProRule" id="PRU00339"/>
    </source>
</evidence>
<evidence type="ECO:0000256" key="7">
    <source>
        <dbReference type="SAM" id="Coils"/>
    </source>
</evidence>
<evidence type="ECO:0000313" key="9">
    <source>
        <dbReference type="Proteomes" id="UP001211894"/>
    </source>
</evidence>
<comment type="similarity">
    <text evidence="5">Belongs to the Rap family.</text>
</comment>